<dbReference type="InterPro" id="IPR013818">
    <property type="entry name" value="Lipase"/>
</dbReference>
<evidence type="ECO:0000313" key="8">
    <source>
        <dbReference type="Proteomes" id="UP000494106"/>
    </source>
</evidence>
<dbReference type="GO" id="GO:0016042">
    <property type="term" value="P:lipid catabolic process"/>
    <property type="evidence" value="ECO:0007669"/>
    <property type="project" value="TreeGrafter"/>
</dbReference>
<gene>
    <name evidence="7" type="ORF">APLA_LOCUS7367</name>
</gene>
<organism evidence="7 8">
    <name type="scientific">Arctia plantaginis</name>
    <name type="common">Wood tiger moth</name>
    <name type="synonym">Phalaena plantaginis</name>
    <dbReference type="NCBI Taxonomy" id="874455"/>
    <lineage>
        <taxon>Eukaryota</taxon>
        <taxon>Metazoa</taxon>
        <taxon>Ecdysozoa</taxon>
        <taxon>Arthropoda</taxon>
        <taxon>Hexapoda</taxon>
        <taxon>Insecta</taxon>
        <taxon>Pterygota</taxon>
        <taxon>Neoptera</taxon>
        <taxon>Endopterygota</taxon>
        <taxon>Lepidoptera</taxon>
        <taxon>Glossata</taxon>
        <taxon>Ditrysia</taxon>
        <taxon>Noctuoidea</taxon>
        <taxon>Erebidae</taxon>
        <taxon>Arctiinae</taxon>
        <taxon>Arctia</taxon>
    </lineage>
</organism>
<evidence type="ECO:0000256" key="2">
    <source>
        <dbReference type="ARBA" id="ARBA00010701"/>
    </source>
</evidence>
<evidence type="ECO:0000259" key="6">
    <source>
        <dbReference type="Pfam" id="PF00151"/>
    </source>
</evidence>
<dbReference type="GO" id="GO:0017171">
    <property type="term" value="F:serine hydrolase activity"/>
    <property type="evidence" value="ECO:0007669"/>
    <property type="project" value="TreeGrafter"/>
</dbReference>
<dbReference type="PANTHER" id="PTHR11610:SF173">
    <property type="entry name" value="LIPASE DOMAIN-CONTAINING PROTEIN-RELATED"/>
    <property type="match status" value="1"/>
</dbReference>
<reference evidence="7 8" key="1">
    <citation type="submission" date="2020-04" db="EMBL/GenBank/DDBJ databases">
        <authorList>
            <person name="Wallbank WR R."/>
            <person name="Pardo Diaz C."/>
            <person name="Kozak K."/>
            <person name="Martin S."/>
            <person name="Jiggins C."/>
            <person name="Moest M."/>
            <person name="Warren A I."/>
            <person name="Byers J.R.P. K."/>
            <person name="Montejo-Kovacevich G."/>
            <person name="Yen C E."/>
        </authorList>
    </citation>
    <scope>NUCLEOTIDE SEQUENCE [LARGE SCALE GENOMIC DNA]</scope>
</reference>
<protein>
    <recommendedName>
        <fullName evidence="6">Lipase domain-containing protein</fullName>
    </recommendedName>
</protein>
<feature type="chain" id="PRO_5035835635" description="Lipase domain-containing protein" evidence="5">
    <location>
        <begin position="20"/>
        <end position="335"/>
    </location>
</feature>
<dbReference type="InterPro" id="IPR029058">
    <property type="entry name" value="AB_hydrolase_fold"/>
</dbReference>
<dbReference type="CDD" id="cd00707">
    <property type="entry name" value="Pancreat_lipase_like"/>
    <property type="match status" value="1"/>
</dbReference>
<dbReference type="Proteomes" id="UP000494106">
    <property type="component" value="Unassembled WGS sequence"/>
</dbReference>
<comment type="similarity">
    <text evidence="2 4">Belongs to the AB hydrolase superfamily. Lipase family.</text>
</comment>
<evidence type="ECO:0000256" key="1">
    <source>
        <dbReference type="ARBA" id="ARBA00004613"/>
    </source>
</evidence>
<keyword evidence="8" id="KW-1185">Reference proteome</keyword>
<name>A0A8S1A1B5_ARCPL</name>
<proteinExistence type="inferred from homology"/>
<dbReference type="AlphaFoldDB" id="A0A8S1A1B5"/>
<evidence type="ECO:0000313" key="7">
    <source>
        <dbReference type="EMBL" id="CAB3238265.1"/>
    </source>
</evidence>
<feature type="domain" description="Lipase" evidence="6">
    <location>
        <begin position="66"/>
        <end position="330"/>
    </location>
</feature>
<dbReference type="OrthoDB" id="199913at2759"/>
<dbReference type="GO" id="GO:0016298">
    <property type="term" value="F:lipase activity"/>
    <property type="evidence" value="ECO:0007669"/>
    <property type="project" value="InterPro"/>
</dbReference>
<evidence type="ECO:0000256" key="5">
    <source>
        <dbReference type="SAM" id="SignalP"/>
    </source>
</evidence>
<dbReference type="InterPro" id="IPR033906">
    <property type="entry name" value="Lipase_N"/>
</dbReference>
<dbReference type="GO" id="GO:0005615">
    <property type="term" value="C:extracellular space"/>
    <property type="evidence" value="ECO:0007669"/>
    <property type="project" value="TreeGrafter"/>
</dbReference>
<comment type="subcellular location">
    <subcellularLocation>
        <location evidence="1">Secreted</location>
    </subcellularLocation>
</comment>
<keyword evidence="3" id="KW-0964">Secreted</keyword>
<comment type="caution">
    <text evidence="7">The sequence shown here is derived from an EMBL/GenBank/DDBJ whole genome shotgun (WGS) entry which is preliminary data.</text>
</comment>
<dbReference type="EMBL" id="CADEBC010000497">
    <property type="protein sequence ID" value="CAB3238265.1"/>
    <property type="molecule type" value="Genomic_DNA"/>
</dbReference>
<dbReference type="Gene3D" id="3.40.50.1820">
    <property type="entry name" value="alpha/beta hydrolase"/>
    <property type="match status" value="1"/>
</dbReference>
<accession>A0A8S1A1B5</accession>
<dbReference type="PANTHER" id="PTHR11610">
    <property type="entry name" value="LIPASE"/>
    <property type="match status" value="1"/>
</dbReference>
<dbReference type="InterPro" id="IPR000734">
    <property type="entry name" value="TAG_lipase"/>
</dbReference>
<feature type="signal peptide" evidence="5">
    <location>
        <begin position="1"/>
        <end position="19"/>
    </location>
</feature>
<keyword evidence="5" id="KW-0732">Signal</keyword>
<evidence type="ECO:0000256" key="4">
    <source>
        <dbReference type="RuleBase" id="RU004262"/>
    </source>
</evidence>
<dbReference type="Pfam" id="PF00151">
    <property type="entry name" value="Lipase"/>
    <property type="match status" value="1"/>
</dbReference>
<sequence length="335" mass="36245">MKAVVIILGLAIAAVAVLAVEEDPVIAKLDDGGPRFQYMPGPNGPQLVDLWLRLSDVLQIARYNPENSNRYVLFTRSNPSGEEIPSGSDVALYSSTYDVTKKTVVLTHGWLNTPSSDFNVQLISAYLDAEDVNVIMVDWSEGAAPNYLIAMNNVIKSADHVGKFVKWLLDITGGDINNYHIIGHSLGAHLAGIVGRYLDGKVPYLTGLDPALPGWITHKQSISKDVALYTEIIHTDAGLSGVLLPRGDVDFYPNGGREMPGCSDRSCDHHKCVFYMAESLRYGGFTGVRCDDFSAALVGRCQGPDSLKMGGTKPKTGSSGIFHLDTNAESPLSKF</sequence>
<evidence type="ECO:0000256" key="3">
    <source>
        <dbReference type="ARBA" id="ARBA00022525"/>
    </source>
</evidence>
<dbReference type="PRINTS" id="PR00821">
    <property type="entry name" value="TAGLIPASE"/>
</dbReference>
<dbReference type="SUPFAM" id="SSF53474">
    <property type="entry name" value="alpha/beta-Hydrolases"/>
    <property type="match status" value="1"/>
</dbReference>